<keyword evidence="4" id="KW-0472">Membrane</keyword>
<keyword evidence="3" id="KW-0732">Signal</keyword>
<evidence type="ECO:0000259" key="6">
    <source>
        <dbReference type="Pfam" id="PF16028"/>
    </source>
</evidence>
<feature type="domain" description="Glycosyl hydrolase family 13 catalytic" evidence="5">
    <location>
        <begin position="165"/>
        <end position="344"/>
    </location>
</feature>
<name>A0A336M6J3_CULSO</name>
<organism evidence="7">
    <name type="scientific">Culicoides sonorensis</name>
    <name type="common">Biting midge</name>
    <dbReference type="NCBI Taxonomy" id="179676"/>
    <lineage>
        <taxon>Eukaryota</taxon>
        <taxon>Metazoa</taxon>
        <taxon>Ecdysozoa</taxon>
        <taxon>Arthropoda</taxon>
        <taxon>Hexapoda</taxon>
        <taxon>Insecta</taxon>
        <taxon>Pterygota</taxon>
        <taxon>Neoptera</taxon>
        <taxon>Endopterygota</taxon>
        <taxon>Diptera</taxon>
        <taxon>Nematocera</taxon>
        <taxon>Chironomoidea</taxon>
        <taxon>Ceratopogonidae</taxon>
        <taxon>Ceratopogoninae</taxon>
        <taxon>Culicoides</taxon>
        <taxon>Monoculicoides</taxon>
    </lineage>
</organism>
<accession>A0A336M6J3</accession>
<comment type="catalytic activity">
    <reaction evidence="1">
        <text>Hydrolysis of terminal, non-reducing (1-&gt;4)-linked alpha-D-glucose residues with release of alpha-D-glucose.</text>
        <dbReference type="EC" id="3.2.1.20"/>
    </reaction>
</comment>
<dbReference type="AlphaFoldDB" id="A0A336M6J3"/>
<dbReference type="EMBL" id="UFQT01000201">
    <property type="protein sequence ID" value="SSX21648.1"/>
    <property type="molecule type" value="Genomic_DNA"/>
</dbReference>
<evidence type="ECO:0000259" key="5">
    <source>
        <dbReference type="Pfam" id="PF00128"/>
    </source>
</evidence>
<dbReference type="PANTHER" id="PTHR46673">
    <property type="entry name" value="4F2 CELL-SURFACE ANTIGEN HEAVY CHAIN"/>
    <property type="match status" value="1"/>
</dbReference>
<evidence type="ECO:0000256" key="4">
    <source>
        <dbReference type="SAM" id="Phobius"/>
    </source>
</evidence>
<evidence type="ECO:0000313" key="7">
    <source>
        <dbReference type="EMBL" id="SSX21648.1"/>
    </source>
</evidence>
<dbReference type="GO" id="GO:0015180">
    <property type="term" value="F:L-alanine transmembrane transporter activity"/>
    <property type="evidence" value="ECO:0007669"/>
    <property type="project" value="TreeGrafter"/>
</dbReference>
<dbReference type="InterPro" id="IPR042280">
    <property type="entry name" value="SLC3A2"/>
</dbReference>
<dbReference type="GO" id="GO:0015173">
    <property type="term" value="F:aromatic amino acid transmembrane transporter activity"/>
    <property type="evidence" value="ECO:0007669"/>
    <property type="project" value="TreeGrafter"/>
</dbReference>
<feature type="domain" description="Solute carrier family 3 member 2 N-terminal" evidence="6">
    <location>
        <begin position="44"/>
        <end position="121"/>
    </location>
</feature>
<dbReference type="GO" id="GO:0015190">
    <property type="term" value="F:L-leucine transmembrane transporter activity"/>
    <property type="evidence" value="ECO:0007669"/>
    <property type="project" value="TreeGrafter"/>
</dbReference>
<dbReference type="VEuPathDB" id="VectorBase:CSON004971"/>
<dbReference type="InterPro" id="IPR013780">
    <property type="entry name" value="Glyco_hydro_b"/>
</dbReference>
<keyword evidence="4" id="KW-0812">Transmembrane</keyword>
<dbReference type="GO" id="GO:0015823">
    <property type="term" value="P:phenylalanine transport"/>
    <property type="evidence" value="ECO:0007669"/>
    <property type="project" value="TreeGrafter"/>
</dbReference>
<dbReference type="GO" id="GO:1904273">
    <property type="term" value="P:L-alanine import across plasma membrane"/>
    <property type="evidence" value="ECO:0007669"/>
    <property type="project" value="TreeGrafter"/>
</dbReference>
<feature type="transmembrane region" description="Helical" evidence="4">
    <location>
        <begin position="79"/>
        <end position="101"/>
    </location>
</feature>
<dbReference type="Gene3D" id="2.60.40.1180">
    <property type="entry name" value="Golgi alpha-mannosidase II"/>
    <property type="match status" value="1"/>
</dbReference>
<sequence length="559" mass="63263">MVRDSIENANDGADEKMLGDETEKLAQKEIEVKFIQGADVNGDAQIDIGDVKQASQQCGMSKEELMKYVNDPFWIKLRWFLFILFWLVWLGMLGAALYIIVDAPKCVPPEEHTWWKQGPLIISEDDSGLSAPNEDTLSDLKNFGAKAVIYKLPADETYKLGDDEKKRIKELADTLLKNDIQLVLDVTANYVSDTDELYTNTSYRDAFVVVRQQYSTWKSLNNQPAFKPLDDGTFILSQFGPNQFDLRMDNAHAKEKFKSVLKTLVDLGVKGFRLTNTKHFIINPNNEIKDKMARDDPSDYANDQYNFYSHEQSTFNDKLGELLNEYRTYVKNITDNEGFLAVTDDIERPDVYQTGAEFGVDLPQYGRLEKMLRGGAKQSDTINVLDLKTDLEKSYAKVGALSWVQHTYNKNAFTLLGPSEFNIFVFLLPGVPVTTLEALKQNRGNDSALDQITQLETLRQSPSLQHGEFHVYTDANETTIAYTRHKSGNPGYFVVLNPSDTAVTGNFTHVDGLSPELKWQLLSTKFKEENPLKQKEKVKISELLVPAKSAGVFTYVATK</sequence>
<reference evidence="7" key="1">
    <citation type="submission" date="2018-07" db="EMBL/GenBank/DDBJ databases">
        <authorList>
            <person name="Quirk P.G."/>
            <person name="Krulwich T.A."/>
        </authorList>
    </citation>
    <scope>NUCLEOTIDE SEQUENCE</scope>
</reference>
<dbReference type="InterPro" id="IPR045857">
    <property type="entry name" value="O16G_dom_2"/>
</dbReference>
<gene>
    <name evidence="7" type="primary">CSON004971</name>
</gene>
<dbReference type="GO" id="GO:0016324">
    <property type="term" value="C:apical plasma membrane"/>
    <property type="evidence" value="ECO:0007669"/>
    <property type="project" value="TreeGrafter"/>
</dbReference>
<dbReference type="Pfam" id="PF00128">
    <property type="entry name" value="Alpha-amylase"/>
    <property type="match status" value="1"/>
</dbReference>
<evidence type="ECO:0000256" key="3">
    <source>
        <dbReference type="ARBA" id="ARBA00022729"/>
    </source>
</evidence>
<dbReference type="GO" id="GO:0016323">
    <property type="term" value="C:basolateral plasma membrane"/>
    <property type="evidence" value="ECO:0007669"/>
    <property type="project" value="TreeGrafter"/>
</dbReference>
<evidence type="ECO:0000256" key="2">
    <source>
        <dbReference type="ARBA" id="ARBA00012741"/>
    </source>
</evidence>
<dbReference type="GO" id="GO:0004558">
    <property type="term" value="F:alpha-1,4-glucosidase activity"/>
    <property type="evidence" value="ECO:0007669"/>
    <property type="project" value="UniProtKB-EC"/>
</dbReference>
<protein>
    <recommendedName>
        <fullName evidence="2">alpha-glucosidase</fullName>
        <ecNumber evidence="2">3.2.1.20</ecNumber>
    </recommendedName>
</protein>
<dbReference type="EC" id="3.2.1.20" evidence="2"/>
<dbReference type="InterPro" id="IPR017853">
    <property type="entry name" value="GH"/>
</dbReference>
<dbReference type="GO" id="GO:0005975">
    <property type="term" value="P:carbohydrate metabolic process"/>
    <property type="evidence" value="ECO:0007669"/>
    <property type="project" value="InterPro"/>
</dbReference>
<dbReference type="Pfam" id="PF16028">
    <property type="entry name" value="SLC3A2_N"/>
    <property type="match status" value="1"/>
</dbReference>
<dbReference type="GO" id="GO:1903801">
    <property type="term" value="P:L-leucine import across plasma membrane"/>
    <property type="evidence" value="ECO:0007669"/>
    <property type="project" value="TreeGrafter"/>
</dbReference>
<dbReference type="SUPFAM" id="SSF51445">
    <property type="entry name" value="(Trans)glycosidases"/>
    <property type="match status" value="1"/>
</dbReference>
<dbReference type="InterPro" id="IPR006047">
    <property type="entry name" value="GH13_cat_dom"/>
</dbReference>
<dbReference type="Gene3D" id="3.20.20.80">
    <property type="entry name" value="Glycosidases"/>
    <property type="match status" value="1"/>
</dbReference>
<dbReference type="PANTHER" id="PTHR46673:SF1">
    <property type="entry name" value="4F2 CELL-SURFACE ANTIGEN HEAVY CHAIN"/>
    <property type="match status" value="1"/>
</dbReference>
<dbReference type="OMA" id="PWLQLRY"/>
<dbReference type="Gene3D" id="3.90.400.10">
    <property type="entry name" value="Oligo-1,6-glucosidase, Domain 2"/>
    <property type="match status" value="1"/>
</dbReference>
<evidence type="ECO:0000256" key="1">
    <source>
        <dbReference type="ARBA" id="ARBA00001657"/>
    </source>
</evidence>
<keyword evidence="4" id="KW-1133">Transmembrane helix</keyword>
<dbReference type="InterPro" id="IPR031984">
    <property type="entry name" value="SLC3A2_N"/>
</dbReference>
<proteinExistence type="predicted"/>